<dbReference type="InterPro" id="IPR032799">
    <property type="entry name" value="TAXi_C"/>
</dbReference>
<gene>
    <name evidence="7" type="ORF">Ahy_A03g016868</name>
</gene>
<dbReference type="InterPro" id="IPR051708">
    <property type="entry name" value="Plant_Aspart_Prot_A1"/>
</dbReference>
<keyword evidence="2" id="KW-0645">Protease</keyword>
<keyword evidence="5" id="KW-0325">Glycoprotein</keyword>
<evidence type="ECO:0000256" key="2">
    <source>
        <dbReference type="ARBA" id="ARBA00022670"/>
    </source>
</evidence>
<feature type="domain" description="Peptidase A1" evidence="6">
    <location>
        <begin position="90"/>
        <end position="406"/>
    </location>
</feature>
<comment type="similarity">
    <text evidence="1">Belongs to the peptidase A1 family.</text>
</comment>
<evidence type="ECO:0000256" key="3">
    <source>
        <dbReference type="ARBA" id="ARBA00022750"/>
    </source>
</evidence>
<evidence type="ECO:0000313" key="7">
    <source>
        <dbReference type="EMBL" id="RYR70369.1"/>
    </source>
</evidence>
<dbReference type="InterPro" id="IPR034161">
    <property type="entry name" value="Pepsin-like_plant"/>
</dbReference>
<dbReference type="CDD" id="cd05476">
    <property type="entry name" value="pepsin_A_like_plant"/>
    <property type="match status" value="1"/>
</dbReference>
<dbReference type="GO" id="GO:0005576">
    <property type="term" value="C:extracellular region"/>
    <property type="evidence" value="ECO:0007669"/>
    <property type="project" value="TreeGrafter"/>
</dbReference>
<dbReference type="AlphaFoldDB" id="A0A445E4Q4"/>
<organism evidence="7 8">
    <name type="scientific">Arachis hypogaea</name>
    <name type="common">Peanut</name>
    <dbReference type="NCBI Taxonomy" id="3818"/>
    <lineage>
        <taxon>Eukaryota</taxon>
        <taxon>Viridiplantae</taxon>
        <taxon>Streptophyta</taxon>
        <taxon>Embryophyta</taxon>
        <taxon>Tracheophyta</taxon>
        <taxon>Spermatophyta</taxon>
        <taxon>Magnoliopsida</taxon>
        <taxon>eudicotyledons</taxon>
        <taxon>Gunneridae</taxon>
        <taxon>Pentapetalae</taxon>
        <taxon>rosids</taxon>
        <taxon>fabids</taxon>
        <taxon>Fabales</taxon>
        <taxon>Fabaceae</taxon>
        <taxon>Papilionoideae</taxon>
        <taxon>50 kb inversion clade</taxon>
        <taxon>dalbergioids sensu lato</taxon>
        <taxon>Dalbergieae</taxon>
        <taxon>Pterocarpus clade</taxon>
        <taxon>Arachis</taxon>
    </lineage>
</organism>
<keyword evidence="3" id="KW-0064">Aspartyl protease</keyword>
<dbReference type="Pfam" id="PF14541">
    <property type="entry name" value="TAXi_C"/>
    <property type="match status" value="1"/>
</dbReference>
<sequence>MDSSPPKKNSLSRRLTLFIASSLIASISISIHLTITITTTTRDGFSMPITRTCDTCSNNRSALVSQLMNQPRLINRPAAATTEVANDVDVIARFIIGDGDEHAEVELVVDTGSEILWSLNKSPQGRLTCKKSKSLFCHDPRFRQEYGGGLHTEGFLVRDKILLRTLRGPLLDLGEITFGCNYLAVGDDQTKGIIGLSRGPLSLIQQLGILRFSHCIPQPGKTGALRFGSHAIIDEGSITPFTLVSQRYPFYYIGVRSITVGNTRLNMPNDIFRLKAHGRGGFIVDSGTWFTRLISPVFHLLVEEVRHQMMMLGFTISPGTGSRCYKKPRDEISKLPTVKFRFNPNVIVVLGADQVFRMKPSVICLAFSEETEQDGISIFGAFQMTNYEVGYDIVRGVSFKPKECSL</sequence>
<dbReference type="STRING" id="3818.A0A445E4Q4"/>
<dbReference type="SUPFAM" id="SSF50630">
    <property type="entry name" value="Acid proteases"/>
    <property type="match status" value="1"/>
</dbReference>
<reference evidence="7 8" key="1">
    <citation type="submission" date="2019-01" db="EMBL/GenBank/DDBJ databases">
        <title>Sequencing of cultivated peanut Arachis hypogaea provides insights into genome evolution and oil improvement.</title>
        <authorList>
            <person name="Chen X."/>
        </authorList>
    </citation>
    <scope>NUCLEOTIDE SEQUENCE [LARGE SCALE GENOMIC DNA]</scope>
    <source>
        <strain evidence="8">cv. Fuhuasheng</strain>
        <tissue evidence="7">Leaves</tissue>
    </source>
</reference>
<name>A0A445E4Q4_ARAHY</name>
<evidence type="ECO:0000259" key="6">
    <source>
        <dbReference type="PROSITE" id="PS51767"/>
    </source>
</evidence>
<dbReference type="Gene3D" id="2.40.70.10">
    <property type="entry name" value="Acid Proteases"/>
    <property type="match status" value="2"/>
</dbReference>
<evidence type="ECO:0000313" key="8">
    <source>
        <dbReference type="Proteomes" id="UP000289738"/>
    </source>
</evidence>
<dbReference type="PANTHER" id="PTHR47967:SF128">
    <property type="entry name" value="ASPARTIC PROTEINASE CDR1-LIKE"/>
    <property type="match status" value="1"/>
</dbReference>
<dbReference type="Proteomes" id="UP000289738">
    <property type="component" value="Chromosome A03"/>
</dbReference>
<dbReference type="Pfam" id="PF14543">
    <property type="entry name" value="TAXi_N"/>
    <property type="match status" value="1"/>
</dbReference>
<dbReference type="GO" id="GO:0004190">
    <property type="term" value="F:aspartic-type endopeptidase activity"/>
    <property type="evidence" value="ECO:0007669"/>
    <property type="project" value="UniProtKB-KW"/>
</dbReference>
<comment type="caution">
    <text evidence="7">The sequence shown here is derived from an EMBL/GenBank/DDBJ whole genome shotgun (WGS) entry which is preliminary data.</text>
</comment>
<keyword evidence="8" id="KW-1185">Reference proteome</keyword>
<evidence type="ECO:0000256" key="5">
    <source>
        <dbReference type="ARBA" id="ARBA00023180"/>
    </source>
</evidence>
<dbReference type="InterPro" id="IPR032861">
    <property type="entry name" value="TAXi_N"/>
</dbReference>
<protein>
    <recommendedName>
        <fullName evidence="6">Peptidase A1 domain-containing protein</fullName>
    </recommendedName>
</protein>
<dbReference type="PANTHER" id="PTHR47967">
    <property type="entry name" value="OS07G0603500 PROTEIN-RELATED"/>
    <property type="match status" value="1"/>
</dbReference>
<evidence type="ECO:0000256" key="4">
    <source>
        <dbReference type="ARBA" id="ARBA00022801"/>
    </source>
</evidence>
<dbReference type="EMBL" id="SDMP01000003">
    <property type="protein sequence ID" value="RYR70369.1"/>
    <property type="molecule type" value="Genomic_DNA"/>
</dbReference>
<dbReference type="PROSITE" id="PS51767">
    <property type="entry name" value="PEPTIDASE_A1"/>
    <property type="match status" value="1"/>
</dbReference>
<dbReference type="InterPro" id="IPR021109">
    <property type="entry name" value="Peptidase_aspartic_dom_sf"/>
</dbReference>
<accession>A0A445E4Q4</accession>
<dbReference type="GO" id="GO:0006508">
    <property type="term" value="P:proteolysis"/>
    <property type="evidence" value="ECO:0007669"/>
    <property type="project" value="UniProtKB-KW"/>
</dbReference>
<evidence type="ECO:0000256" key="1">
    <source>
        <dbReference type="ARBA" id="ARBA00007447"/>
    </source>
</evidence>
<keyword evidence="4" id="KW-0378">Hydrolase</keyword>
<dbReference type="InterPro" id="IPR033121">
    <property type="entry name" value="PEPTIDASE_A1"/>
</dbReference>
<proteinExistence type="inferred from homology"/>